<feature type="compositionally biased region" description="Low complexity" evidence="3">
    <location>
        <begin position="248"/>
        <end position="268"/>
    </location>
</feature>
<dbReference type="SUPFAM" id="SSF53474">
    <property type="entry name" value="alpha/beta-Hydrolases"/>
    <property type="match status" value="1"/>
</dbReference>
<evidence type="ECO:0000256" key="3">
    <source>
        <dbReference type="SAM" id="MobiDB-lite"/>
    </source>
</evidence>
<dbReference type="PANTHER" id="PTHR36837">
    <property type="entry name" value="POLY(3-HYDROXYALKANOATE) POLYMERASE SUBUNIT PHAC"/>
    <property type="match status" value="1"/>
</dbReference>
<organism evidence="5 6">
    <name type="scientific">Pseudonocardia parietis</name>
    <dbReference type="NCBI Taxonomy" id="570936"/>
    <lineage>
        <taxon>Bacteria</taxon>
        <taxon>Bacillati</taxon>
        <taxon>Actinomycetota</taxon>
        <taxon>Actinomycetes</taxon>
        <taxon>Pseudonocardiales</taxon>
        <taxon>Pseudonocardiaceae</taxon>
        <taxon>Pseudonocardia</taxon>
    </lineage>
</organism>
<dbReference type="InterPro" id="IPR051321">
    <property type="entry name" value="PHA/PHB_synthase"/>
</dbReference>
<sequence length="679" mass="68143">MSTSEGGRTVDGAATDRAATAPTAADRAATRRDTAGRDTTDGRATNGAATDAGATDGGVTNGTATDGGATDGGATDGGARAAGGPLALPAAGLRLAAALTARPSLLLRHAGGWAAELGRVGLGRSGIAPGPDARSTGPVRLPDPVRRRAVQAFLVTADALSGLLDDAAGPPDSPLPPEDAERLRVPLLDLTVLIAPGTVDAAPRSTGSARWSTGSARSDGTTHPTPRTGRAEPAGGPGTPASPRTSATPGPGIEPGTGPATSFRPAGTGSTGSGTGAPATSPAETAEIAEIAEIAERVFTAPGPGDPGVPFDTGAREAGGGPVPGRDVAAAPGAVVARTPMFELLQYLPVTEQVHDAPVLVVPPLVHRYWLADLAPGFSLVEHLVAEGLQVFALSWRPAGPEDAGRDLDAHAAAVLDAVDACLRIARTPRVSLLGLRTGGLLTAAVQAHLTAIGLDDRIAAAGYLATVLDGSGAPPRPGTGPHDREPRSDPGYSDGYGDGGPHGRAARAMRTWLEDRLPLPAPLRADMAALAGGADTAVRVLGTPVHPAGLRRDGYLVTAADDPGRPWTAGYRTARSLGGSCRLVLAPGDRAGAVIAPPRLATSFRVAPCDAGDGAAEAWLAAAEHVEGSWWDDLAGWLADRSGALRDAPPELGGRRLPPLFPAPGTYLRAAAGVPART</sequence>
<name>A0ABS4VYU8_9PSEU</name>
<evidence type="ECO:0000256" key="1">
    <source>
        <dbReference type="ARBA" id="ARBA00022679"/>
    </source>
</evidence>
<gene>
    <name evidence="5" type="ORF">JOF36_004817</name>
</gene>
<evidence type="ECO:0000259" key="4">
    <source>
        <dbReference type="Pfam" id="PF07167"/>
    </source>
</evidence>
<dbReference type="PANTHER" id="PTHR36837:SF5">
    <property type="entry name" value="POLY-3-HYDROXYBUTYRATE SYNTHASE"/>
    <property type="match status" value="1"/>
</dbReference>
<feature type="region of interest" description="Disordered" evidence="3">
    <location>
        <begin position="1"/>
        <end position="76"/>
    </location>
</feature>
<evidence type="ECO:0000313" key="6">
    <source>
        <dbReference type="Proteomes" id="UP001519295"/>
    </source>
</evidence>
<accession>A0ABS4VYU8</accession>
<feature type="compositionally biased region" description="Basic and acidic residues" evidence="3">
    <location>
        <begin position="28"/>
        <end position="41"/>
    </location>
</feature>
<feature type="compositionally biased region" description="Low complexity" evidence="3">
    <location>
        <begin position="11"/>
        <end position="27"/>
    </location>
</feature>
<comment type="caution">
    <text evidence="5">The sequence shown here is derived from an EMBL/GenBank/DDBJ whole genome shotgun (WGS) entry which is preliminary data.</text>
</comment>
<dbReference type="InterPro" id="IPR010941">
    <property type="entry name" value="PhaC_N"/>
</dbReference>
<dbReference type="Pfam" id="PF07167">
    <property type="entry name" value="PhaC_N"/>
    <property type="match status" value="1"/>
</dbReference>
<feature type="compositionally biased region" description="Polar residues" evidence="3">
    <location>
        <begin position="205"/>
        <end position="225"/>
    </location>
</feature>
<feature type="region of interest" description="Disordered" evidence="3">
    <location>
        <begin position="199"/>
        <end position="283"/>
    </location>
</feature>
<reference evidence="5 6" key="1">
    <citation type="submission" date="2021-03" db="EMBL/GenBank/DDBJ databases">
        <title>Sequencing the genomes of 1000 actinobacteria strains.</title>
        <authorList>
            <person name="Klenk H.-P."/>
        </authorList>
    </citation>
    <scope>NUCLEOTIDE SEQUENCE [LARGE SCALE GENOMIC DNA]</scope>
    <source>
        <strain evidence="5 6">DSM 45256</strain>
    </source>
</reference>
<feature type="region of interest" description="Disordered" evidence="3">
    <location>
        <begin position="470"/>
        <end position="505"/>
    </location>
</feature>
<keyword evidence="2" id="KW-0012">Acyltransferase</keyword>
<dbReference type="EMBL" id="JAGINU010000001">
    <property type="protein sequence ID" value="MBP2369121.1"/>
    <property type="molecule type" value="Genomic_DNA"/>
</dbReference>
<proteinExistence type="predicted"/>
<feature type="compositionally biased region" description="Low complexity" evidence="3">
    <location>
        <begin position="42"/>
        <end position="54"/>
    </location>
</feature>
<keyword evidence="6" id="KW-1185">Reference proteome</keyword>
<dbReference type="InterPro" id="IPR029058">
    <property type="entry name" value="AB_hydrolase_fold"/>
</dbReference>
<dbReference type="RefSeq" id="WP_210030955.1">
    <property type="nucleotide sequence ID" value="NZ_JAGINU010000001.1"/>
</dbReference>
<evidence type="ECO:0000256" key="2">
    <source>
        <dbReference type="ARBA" id="ARBA00023315"/>
    </source>
</evidence>
<keyword evidence="1" id="KW-0808">Transferase</keyword>
<evidence type="ECO:0000313" key="5">
    <source>
        <dbReference type="EMBL" id="MBP2369121.1"/>
    </source>
</evidence>
<dbReference type="Proteomes" id="UP001519295">
    <property type="component" value="Unassembled WGS sequence"/>
</dbReference>
<feature type="domain" description="Poly-beta-hydroxybutyrate polymerase N-terminal" evidence="4">
    <location>
        <begin position="325"/>
        <end position="383"/>
    </location>
</feature>
<protein>
    <recommendedName>
        <fullName evidence="4">Poly-beta-hydroxybutyrate polymerase N-terminal domain-containing protein</fullName>
    </recommendedName>
</protein>